<dbReference type="InterPro" id="IPR011333">
    <property type="entry name" value="SKP1/BTB/POZ_sf"/>
</dbReference>
<dbReference type="AlphaFoldDB" id="A0A8X6JZ90"/>
<dbReference type="OrthoDB" id="6359816at2759"/>
<dbReference type="Proteomes" id="UP000887116">
    <property type="component" value="Unassembled WGS sequence"/>
</dbReference>
<comment type="caution">
    <text evidence="3">The sequence shown here is derived from an EMBL/GenBank/DDBJ whole genome shotgun (WGS) entry which is preliminary data.</text>
</comment>
<dbReference type="SMART" id="SM00225">
    <property type="entry name" value="BTB"/>
    <property type="match status" value="1"/>
</dbReference>
<dbReference type="Gene3D" id="2.60.210.10">
    <property type="entry name" value="Apoptosis, Tumor Necrosis Factor Receptor Associated Protein 2, Chain A"/>
    <property type="match status" value="2"/>
</dbReference>
<dbReference type="Gene3D" id="3.30.710.10">
    <property type="entry name" value="Potassium Channel Kv1.1, Chain A"/>
    <property type="match status" value="1"/>
</dbReference>
<organism evidence="3 4">
    <name type="scientific">Trichonephila clavata</name>
    <name type="common">Joro spider</name>
    <name type="synonym">Nephila clavata</name>
    <dbReference type="NCBI Taxonomy" id="2740835"/>
    <lineage>
        <taxon>Eukaryota</taxon>
        <taxon>Metazoa</taxon>
        <taxon>Ecdysozoa</taxon>
        <taxon>Arthropoda</taxon>
        <taxon>Chelicerata</taxon>
        <taxon>Arachnida</taxon>
        <taxon>Araneae</taxon>
        <taxon>Araneomorphae</taxon>
        <taxon>Entelegynae</taxon>
        <taxon>Araneoidea</taxon>
        <taxon>Nephilidae</taxon>
        <taxon>Trichonephila</taxon>
    </lineage>
</organism>
<dbReference type="GO" id="GO:0030163">
    <property type="term" value="P:protein catabolic process"/>
    <property type="evidence" value="ECO:0007669"/>
    <property type="project" value="UniProtKB-ARBA"/>
</dbReference>
<dbReference type="CDD" id="cd00121">
    <property type="entry name" value="MATH"/>
    <property type="match status" value="1"/>
</dbReference>
<feature type="domain" description="BTB" evidence="1">
    <location>
        <begin position="346"/>
        <end position="413"/>
    </location>
</feature>
<dbReference type="PROSITE" id="PS50097">
    <property type="entry name" value="BTB"/>
    <property type="match status" value="1"/>
</dbReference>
<dbReference type="CDD" id="cd18186">
    <property type="entry name" value="BTB_POZ_ZBTB_KLHL-like"/>
    <property type="match status" value="1"/>
</dbReference>
<dbReference type="Gene3D" id="1.25.40.420">
    <property type="match status" value="1"/>
</dbReference>
<feature type="domain" description="MATH" evidence="2">
    <location>
        <begin position="10"/>
        <end position="140"/>
    </location>
</feature>
<dbReference type="PROSITE" id="PS50144">
    <property type="entry name" value="MATH"/>
    <property type="match status" value="1"/>
</dbReference>
<dbReference type="Pfam" id="PF22486">
    <property type="entry name" value="MATH_2"/>
    <property type="match status" value="1"/>
</dbReference>
<proteinExistence type="predicted"/>
<gene>
    <name evidence="3" type="primary">NCL1_45128</name>
    <name evidence="3" type="ORF">TNCT_169531</name>
</gene>
<dbReference type="Pfam" id="PF00651">
    <property type="entry name" value="BTB"/>
    <property type="match status" value="1"/>
</dbReference>
<dbReference type="CDD" id="cd14733">
    <property type="entry name" value="BACK"/>
    <property type="match status" value="1"/>
</dbReference>
<evidence type="ECO:0000313" key="3">
    <source>
        <dbReference type="EMBL" id="GFR23541.1"/>
    </source>
</evidence>
<dbReference type="SUPFAM" id="SSF54695">
    <property type="entry name" value="POZ domain"/>
    <property type="match status" value="1"/>
</dbReference>
<name>A0A8X6JZ90_TRICU</name>
<dbReference type="InterPro" id="IPR008974">
    <property type="entry name" value="TRAF-like"/>
</dbReference>
<keyword evidence="4" id="KW-1185">Reference proteome</keyword>
<accession>A0A8X6JZ90</accession>
<dbReference type="EMBL" id="BMAO01038245">
    <property type="protein sequence ID" value="GFR23541.1"/>
    <property type="molecule type" value="Genomic_DNA"/>
</dbReference>
<reference evidence="3" key="1">
    <citation type="submission" date="2020-07" db="EMBL/GenBank/DDBJ databases">
        <title>Multicomponent nature underlies the extraordinary mechanical properties of spider dragline silk.</title>
        <authorList>
            <person name="Kono N."/>
            <person name="Nakamura H."/>
            <person name="Mori M."/>
            <person name="Yoshida Y."/>
            <person name="Ohtoshi R."/>
            <person name="Malay A.D."/>
            <person name="Moran D.A.P."/>
            <person name="Tomita M."/>
            <person name="Numata K."/>
            <person name="Arakawa K."/>
        </authorList>
    </citation>
    <scope>NUCLEOTIDE SEQUENCE</scope>
</reference>
<dbReference type="InterPro" id="IPR000210">
    <property type="entry name" value="BTB/POZ_dom"/>
</dbReference>
<evidence type="ECO:0000259" key="2">
    <source>
        <dbReference type="PROSITE" id="PS50144"/>
    </source>
</evidence>
<dbReference type="InterPro" id="IPR002083">
    <property type="entry name" value="MATH/TRAF_dom"/>
</dbReference>
<sequence length="506" mass="58874">MTDEINDEYEIIILWNIENYHLSWQQNIEGLHSPIFTATTMESTKWRLVLNPSEEDYEDHIGFYLYREDDVAGPKSINITYIFEILGSDGSVLSKEKIDKHAFVKESNFGFPTFIERNRVLQLEKDRFLPLNTLTVRCRMRRCENKSQERVQMYAKTVIDFEKMSFIWAIDKFSCLKNDQKVPFEMKSTSKEILMSFDLFLREGQHSDDLIFIDVQCFKKNCEYFLFKVSLMDDTGKNTESREKEIRYNAHQKNNMLNLRLTKTELLQKKSLYLKDDTLSLHCECVFPTGISFKGIIGTKIELTLPQTESIDLRSVPIINTSGRQSDDASSLKEGFKALYTEGTLSDIMLTTETETFPAHSAVLCARSPVFKATLTNDMKEMNKGSVDIMDLDADTVRRMLSYMYTDSVEDLQWESALRLYEAANKYEILSLIEKCSDFLEHSLSLTNACDALLLADRHQDHDFKMIVQTYIIDRDKCVFSSEEFKKLMKKNSELAAETMHKVWQK</sequence>
<dbReference type="SUPFAM" id="SSF49599">
    <property type="entry name" value="TRAF domain-like"/>
    <property type="match status" value="2"/>
</dbReference>
<evidence type="ECO:0000259" key="1">
    <source>
        <dbReference type="PROSITE" id="PS50097"/>
    </source>
</evidence>
<dbReference type="PANTHER" id="PTHR24413">
    <property type="entry name" value="SPECKLE-TYPE POZ PROTEIN"/>
    <property type="match status" value="1"/>
</dbReference>
<evidence type="ECO:0000313" key="4">
    <source>
        <dbReference type="Proteomes" id="UP000887116"/>
    </source>
</evidence>
<protein>
    <submittedName>
        <fullName evidence="3">Tdpoz3</fullName>
    </submittedName>
</protein>